<evidence type="ECO:0000313" key="1">
    <source>
        <dbReference type="EMBL" id="AYV84326.1"/>
    </source>
</evidence>
<dbReference type="InterPro" id="IPR006597">
    <property type="entry name" value="Sel1-like"/>
</dbReference>
<dbReference type="InterPro" id="IPR011990">
    <property type="entry name" value="TPR-like_helical_dom_sf"/>
</dbReference>
<evidence type="ECO:0008006" key="2">
    <source>
        <dbReference type="Google" id="ProtNLM"/>
    </source>
</evidence>
<dbReference type="Gene3D" id="1.25.40.10">
    <property type="entry name" value="Tetratricopeptide repeat domain"/>
    <property type="match status" value="1"/>
</dbReference>
<accession>A0A3G5AAS3</accession>
<gene>
    <name evidence="1" type="ORF">Hyperionvirus22_27</name>
</gene>
<dbReference type="EMBL" id="MK072404">
    <property type="protein sequence ID" value="AYV84326.1"/>
    <property type="molecule type" value="Genomic_DNA"/>
</dbReference>
<name>A0A3G5AAS3_9VIRU</name>
<sequence>MAGQMLRDAMEGKRQAVDTLLMKIKRFGSLSMDERKEIETFFFEGRTELEGNSYYQYFLGHMYFSGNCVEKKDQERAIDYFGKAAEQNNVNALCCLGDIKEKGYGFEIDIPKALELYRRAAELGDGDSASRLGQLYNQGEKVERDEKEAFRWWLMSAERGVIEDMNNIAIMYCYGRGVAENTERGFRWFRRLLDNKPKLNVFVAARIITNMEKTLQETVSESLHARYRSILSEPEIEMKS</sequence>
<dbReference type="InterPro" id="IPR050767">
    <property type="entry name" value="Sel1_AlgK"/>
</dbReference>
<dbReference type="PANTHER" id="PTHR11102:SF160">
    <property type="entry name" value="ERAD-ASSOCIATED E3 UBIQUITIN-PROTEIN LIGASE COMPONENT HRD3"/>
    <property type="match status" value="1"/>
</dbReference>
<protein>
    <recommendedName>
        <fullName evidence="2">Sel1 repeat family protein</fullName>
    </recommendedName>
</protein>
<organism evidence="1">
    <name type="scientific">Hyperionvirus sp</name>
    <dbReference type="NCBI Taxonomy" id="2487770"/>
    <lineage>
        <taxon>Viruses</taxon>
        <taxon>Varidnaviria</taxon>
        <taxon>Bamfordvirae</taxon>
        <taxon>Nucleocytoviricota</taxon>
        <taxon>Megaviricetes</taxon>
        <taxon>Imitervirales</taxon>
        <taxon>Mimiviridae</taxon>
        <taxon>Klosneuvirinae</taxon>
    </lineage>
</organism>
<dbReference type="SMART" id="SM00671">
    <property type="entry name" value="SEL1"/>
    <property type="match status" value="4"/>
</dbReference>
<proteinExistence type="predicted"/>
<dbReference type="SUPFAM" id="SSF81901">
    <property type="entry name" value="HCP-like"/>
    <property type="match status" value="1"/>
</dbReference>
<dbReference type="Pfam" id="PF08238">
    <property type="entry name" value="Sel1"/>
    <property type="match status" value="4"/>
</dbReference>
<dbReference type="PANTHER" id="PTHR11102">
    <property type="entry name" value="SEL-1-LIKE PROTEIN"/>
    <property type="match status" value="1"/>
</dbReference>
<reference evidence="1" key="1">
    <citation type="submission" date="2018-10" db="EMBL/GenBank/DDBJ databases">
        <title>Hidden diversity of soil giant viruses.</title>
        <authorList>
            <person name="Schulz F."/>
            <person name="Alteio L."/>
            <person name="Goudeau D."/>
            <person name="Ryan E.M."/>
            <person name="Malmstrom R.R."/>
            <person name="Blanchard J."/>
            <person name="Woyke T."/>
        </authorList>
    </citation>
    <scope>NUCLEOTIDE SEQUENCE</scope>
    <source>
        <strain evidence="1">HYV1</strain>
    </source>
</reference>